<dbReference type="RefSeq" id="XP_065663048.1">
    <property type="nucleotide sequence ID" value="XM_065806976.1"/>
</dbReference>
<dbReference type="PANTHER" id="PTHR45913:SF5">
    <property type="entry name" value="GENERAL TRANSCRIPTION FACTOR II-I REPEAT DOMAIN-CONTAINING PROTEIN 2A-LIKE PROTEIN"/>
    <property type="match status" value="1"/>
</dbReference>
<accession>A0ABM4CMK4</accession>
<dbReference type="Proteomes" id="UP001652625">
    <property type="component" value="Chromosome 09"/>
</dbReference>
<dbReference type="GeneID" id="136085652"/>
<organism evidence="1 2">
    <name type="scientific">Hydra vulgaris</name>
    <name type="common">Hydra</name>
    <name type="synonym">Hydra attenuata</name>
    <dbReference type="NCBI Taxonomy" id="6087"/>
    <lineage>
        <taxon>Eukaryota</taxon>
        <taxon>Metazoa</taxon>
        <taxon>Cnidaria</taxon>
        <taxon>Hydrozoa</taxon>
        <taxon>Hydroidolina</taxon>
        <taxon>Anthoathecata</taxon>
        <taxon>Aplanulata</taxon>
        <taxon>Hydridae</taxon>
        <taxon>Hydra</taxon>
    </lineage>
</organism>
<name>A0ABM4CMK4_HYDVU</name>
<dbReference type="SUPFAM" id="SSF53098">
    <property type="entry name" value="Ribonuclease H-like"/>
    <property type="match status" value="1"/>
</dbReference>
<keyword evidence="1" id="KW-1185">Reference proteome</keyword>
<gene>
    <name evidence="2" type="primary">LOC136085652</name>
</gene>
<dbReference type="InterPro" id="IPR012337">
    <property type="entry name" value="RNaseH-like_sf"/>
</dbReference>
<reference evidence="2" key="1">
    <citation type="submission" date="2025-08" db="UniProtKB">
        <authorList>
            <consortium name="RefSeq"/>
        </authorList>
    </citation>
    <scope>IDENTIFICATION</scope>
</reference>
<protein>
    <submittedName>
        <fullName evidence="2">General transcription factor II-I repeat domain-containing protein 2-like</fullName>
    </submittedName>
</protein>
<proteinExistence type="predicted"/>
<dbReference type="PANTHER" id="PTHR45913">
    <property type="entry name" value="EPM2A-INTERACTING PROTEIN 1"/>
    <property type="match status" value="1"/>
</dbReference>
<evidence type="ECO:0000313" key="2">
    <source>
        <dbReference type="RefSeq" id="XP_065663048.1"/>
    </source>
</evidence>
<evidence type="ECO:0000313" key="1">
    <source>
        <dbReference type="Proteomes" id="UP001652625"/>
    </source>
</evidence>
<sequence>MEVLLFLTNINESKRIDKLNELKAKLKNQQNTFHFVKLSNELVVKPSYNLEHLIAFHSRPFNYGEFIKNCLIKIAKILCPEKIKNFNNKSLSRNTVAERVNDIATDLRSQLTKICKDVEAFSIAVDESTDVKDVAQLSVFIRGCNFKYEVTEELLELIPMHGTTTGADFFLEIEKILEKYKLPITKLVSIVTDGAPAACIGIIEVLCGKIIDLDYVIKRIASVVNFIRARGLHHRQFASLLNEKDSEYEDLPYYTETRWLSCHKVLKAFNHLKTKIFKFLETKGQDISDIKNTKFLQDLAFLVDITKRLNDLNNILQGKNKLVTTMFDNVRAFQTKLLLWERQIEQENLVHFEACFKISKNVNQSLLLFTSPFNFDIEKVEEDLQMELIELQCDSVFKQQFTDVGVPKCYSFLPPHQFPKIIQFACQICAMFCSTYLCEQLFLHMKRNKTPERSKLTDEHLSSKMKVVASKNIKLDLIKLSANKRCQISGKSKIL</sequence>